<evidence type="ECO:0000313" key="7">
    <source>
        <dbReference type="EMBL" id="MFB9751160.1"/>
    </source>
</evidence>
<evidence type="ECO:0000256" key="6">
    <source>
        <dbReference type="SAM" id="SignalP"/>
    </source>
</evidence>
<dbReference type="Pfam" id="PF01547">
    <property type="entry name" value="SBP_bac_1"/>
    <property type="match status" value="1"/>
</dbReference>
<keyword evidence="8" id="KW-1185">Reference proteome</keyword>
<comment type="caution">
    <text evidence="7">The sequence shown here is derived from an EMBL/GenBank/DDBJ whole genome shotgun (WGS) entry which is preliminary data.</text>
</comment>
<evidence type="ECO:0000256" key="2">
    <source>
        <dbReference type="ARBA" id="ARBA00022729"/>
    </source>
</evidence>
<dbReference type="RefSeq" id="WP_344906056.1">
    <property type="nucleotide sequence ID" value="NZ_BAAAYO010000002.1"/>
</dbReference>
<sequence>MNKLKRATLPVLIATLTVGAVGCSNGKSATPAPQSDPNEVVNILFLTPGAVKADAMKPDNRIIAEIEKRLKIKLKVQTVLENNFEKINVAMASGDLPDVVTINYPSTSVNQWIDQGLIVPLNDYLPSLPTLKNRLEGRYSWTAVDGKFYGYPFIEEQSNVTMTYRADWLEALGLKPPQTLDEFYEVLKAFKTQDPNRTGKNDAYGFTAQKTAGYNTSFNFVHFAYGLPHGDWVLDEKGKPAPIFEHPAFKQGLTYLRKLWDEKLIDPEFLLNDTQKREEKYYQGKAGVMGAPLFRNLNRLETNLQKVNPQGKLGFAAPPAGPNGKRGMNIAPKSGLFTAVTKHAANPKRAAEFIEFMLSSEGRSLLELGIEGIHYTKDGDKIVYNEEERAKDAFDPNGWSHPLAWGSVVYPLTENYLPQAEPQIVRARESVKIATENIVPNLTNNTTNEEVELGGVLNELFNQYYIDILIGKREIDAGLAELSKKWREQGGEKVLAAVAKEYEAQKKK</sequence>
<evidence type="ECO:0000256" key="4">
    <source>
        <dbReference type="ARBA" id="ARBA00023139"/>
    </source>
</evidence>
<dbReference type="InterPro" id="IPR050490">
    <property type="entry name" value="Bact_solute-bd_prot1"/>
</dbReference>
<organism evidence="7 8">
    <name type="scientific">Paenibacillus hodogayensis</name>
    <dbReference type="NCBI Taxonomy" id="279208"/>
    <lineage>
        <taxon>Bacteria</taxon>
        <taxon>Bacillati</taxon>
        <taxon>Bacillota</taxon>
        <taxon>Bacilli</taxon>
        <taxon>Bacillales</taxon>
        <taxon>Paenibacillaceae</taxon>
        <taxon>Paenibacillus</taxon>
    </lineage>
</organism>
<evidence type="ECO:0000256" key="1">
    <source>
        <dbReference type="ARBA" id="ARBA00022475"/>
    </source>
</evidence>
<evidence type="ECO:0000256" key="5">
    <source>
        <dbReference type="ARBA" id="ARBA00023288"/>
    </source>
</evidence>
<keyword evidence="4" id="KW-0564">Palmitate</keyword>
<feature type="signal peptide" evidence="6">
    <location>
        <begin position="1"/>
        <end position="20"/>
    </location>
</feature>
<evidence type="ECO:0000313" key="8">
    <source>
        <dbReference type="Proteomes" id="UP001589619"/>
    </source>
</evidence>
<name>A0ABV5VSN0_9BACL</name>
<reference evidence="7 8" key="1">
    <citation type="submission" date="2024-09" db="EMBL/GenBank/DDBJ databases">
        <authorList>
            <person name="Sun Q."/>
            <person name="Mori K."/>
        </authorList>
    </citation>
    <scope>NUCLEOTIDE SEQUENCE [LARGE SCALE GENOMIC DNA]</scope>
    <source>
        <strain evidence="7 8">JCM 12520</strain>
    </source>
</reference>
<protein>
    <submittedName>
        <fullName evidence="7">Extracellular solute-binding protein</fullName>
    </submittedName>
</protein>
<dbReference type="InterPro" id="IPR006059">
    <property type="entry name" value="SBP"/>
</dbReference>
<dbReference type="SUPFAM" id="SSF53850">
    <property type="entry name" value="Periplasmic binding protein-like II"/>
    <property type="match status" value="1"/>
</dbReference>
<evidence type="ECO:0000256" key="3">
    <source>
        <dbReference type="ARBA" id="ARBA00023136"/>
    </source>
</evidence>
<gene>
    <name evidence="7" type="ORF">ACFFNY_06205</name>
</gene>
<dbReference type="Gene3D" id="3.40.190.10">
    <property type="entry name" value="Periplasmic binding protein-like II"/>
    <property type="match status" value="2"/>
</dbReference>
<keyword evidence="2 6" id="KW-0732">Signal</keyword>
<keyword evidence="3" id="KW-0472">Membrane</keyword>
<dbReference type="PANTHER" id="PTHR43649">
    <property type="entry name" value="ARABINOSE-BINDING PROTEIN-RELATED"/>
    <property type="match status" value="1"/>
</dbReference>
<dbReference type="PROSITE" id="PS51257">
    <property type="entry name" value="PROKAR_LIPOPROTEIN"/>
    <property type="match status" value="1"/>
</dbReference>
<dbReference type="PANTHER" id="PTHR43649:SF33">
    <property type="entry name" value="POLYGALACTURONAN_RHAMNOGALACTURONAN-BINDING PROTEIN YTCQ"/>
    <property type="match status" value="1"/>
</dbReference>
<proteinExistence type="predicted"/>
<dbReference type="Proteomes" id="UP001589619">
    <property type="component" value="Unassembled WGS sequence"/>
</dbReference>
<keyword evidence="5" id="KW-0449">Lipoprotein</keyword>
<dbReference type="EMBL" id="JBHMAG010000004">
    <property type="protein sequence ID" value="MFB9751160.1"/>
    <property type="molecule type" value="Genomic_DNA"/>
</dbReference>
<accession>A0ABV5VSN0</accession>
<feature type="chain" id="PRO_5046633535" evidence="6">
    <location>
        <begin position="21"/>
        <end position="508"/>
    </location>
</feature>
<keyword evidence="1" id="KW-1003">Cell membrane</keyword>